<comment type="similarity">
    <text evidence="1">Belongs to the Bcl-2 family.</text>
</comment>
<feature type="region of interest" description="Disordered" evidence="2">
    <location>
        <begin position="379"/>
        <end position="536"/>
    </location>
</feature>
<evidence type="ECO:0000256" key="1">
    <source>
        <dbReference type="ARBA" id="ARBA00009458"/>
    </source>
</evidence>
<feature type="compositionally biased region" description="Polar residues" evidence="2">
    <location>
        <begin position="387"/>
        <end position="399"/>
    </location>
</feature>
<feature type="region of interest" description="Disordered" evidence="2">
    <location>
        <begin position="1"/>
        <end position="22"/>
    </location>
</feature>
<dbReference type="OrthoDB" id="5367052at2759"/>
<dbReference type="Proteomes" id="UP000054481">
    <property type="component" value="Unassembled WGS sequence"/>
</dbReference>
<feature type="compositionally biased region" description="Pro residues" evidence="2">
    <location>
        <begin position="296"/>
        <end position="306"/>
    </location>
</feature>
<dbReference type="AlphaFoldDB" id="A0A0F7ZP04"/>
<name>A0A0F7ZP04_9HYPO</name>
<dbReference type="GO" id="GO:0042981">
    <property type="term" value="P:regulation of apoptotic process"/>
    <property type="evidence" value="ECO:0007669"/>
    <property type="project" value="InterPro"/>
</dbReference>
<feature type="compositionally biased region" description="Polar residues" evidence="2">
    <location>
        <begin position="279"/>
        <end position="289"/>
    </location>
</feature>
<feature type="compositionally biased region" description="Low complexity" evidence="2">
    <location>
        <begin position="519"/>
        <end position="535"/>
    </location>
</feature>
<dbReference type="PROSITE" id="PS01258">
    <property type="entry name" value="BH2"/>
    <property type="match status" value="1"/>
</dbReference>
<feature type="region of interest" description="Disordered" evidence="2">
    <location>
        <begin position="54"/>
        <end position="208"/>
    </location>
</feature>
<dbReference type="InterPro" id="IPR020726">
    <property type="entry name" value="Bcl2_BH2_motif_CS"/>
</dbReference>
<dbReference type="EMBL" id="KQ030524">
    <property type="protein sequence ID" value="KJZ74655.1"/>
    <property type="molecule type" value="Genomic_DNA"/>
</dbReference>
<feature type="region of interest" description="Disordered" evidence="2">
    <location>
        <begin position="684"/>
        <end position="799"/>
    </location>
</feature>
<evidence type="ECO:0000313" key="4">
    <source>
        <dbReference type="Proteomes" id="UP000054481"/>
    </source>
</evidence>
<reference evidence="3 4" key="1">
    <citation type="journal article" date="2014" name="Genome Biol. Evol.">
        <title>Comparative genomics and transcriptomics analyses reveal divergent lifestyle features of nematode endoparasitic fungus Hirsutella minnesotensis.</title>
        <authorList>
            <person name="Lai Y."/>
            <person name="Liu K."/>
            <person name="Zhang X."/>
            <person name="Zhang X."/>
            <person name="Li K."/>
            <person name="Wang N."/>
            <person name="Shu C."/>
            <person name="Wu Y."/>
            <person name="Wang C."/>
            <person name="Bushley K.E."/>
            <person name="Xiang M."/>
            <person name="Liu X."/>
        </authorList>
    </citation>
    <scope>NUCLEOTIDE SEQUENCE [LARGE SCALE GENOMIC DNA]</scope>
    <source>
        <strain evidence="3 4">3608</strain>
    </source>
</reference>
<feature type="compositionally biased region" description="Pro residues" evidence="2">
    <location>
        <begin position="266"/>
        <end position="278"/>
    </location>
</feature>
<feature type="compositionally biased region" description="Polar residues" evidence="2">
    <location>
        <begin position="247"/>
        <end position="259"/>
    </location>
</feature>
<feature type="region of interest" description="Disordered" evidence="2">
    <location>
        <begin position="606"/>
        <end position="649"/>
    </location>
</feature>
<evidence type="ECO:0000313" key="3">
    <source>
        <dbReference type="EMBL" id="KJZ74655.1"/>
    </source>
</evidence>
<feature type="compositionally biased region" description="Polar residues" evidence="2">
    <location>
        <begin position="440"/>
        <end position="456"/>
    </location>
</feature>
<feature type="compositionally biased region" description="Polar residues" evidence="2">
    <location>
        <begin position="56"/>
        <end position="79"/>
    </location>
</feature>
<sequence length="1231" mass="135477">MVSPLDPARLRHGLSPLTTSPLAPHVATQLNSPISAVSMTSQIQSARISGGAIQPYNPQEWASPSVSTPAHSSERSLQLESDMRNDEGRSIPHLSCTSPAEREQATVIPPPPYSPPRTRRPRPVSTAFEHALDRSSPRNAQLPAMNPHTRLPVEPQATQGFPPPPSTTGRGSSRERRFGLPLLGRRRDQEQVSSSPDPQSPILAPRRSMVQSVAYPELERMASPPMATLQIAPPAARRAASTGAIDTPTSAHSRSASQTRWDHAVPIPPPPQGPPPPSASRSHSVQSVDRNAVPIISPPTRRPPPSGVASLGPVPPTPADWVDEDVESRASNRGRLYNPRCDAQVSTDVNPVVEHTLSSPGAAPLNRTGAVRHDKTIIQRRAESRNRNASPQSSIQSVARRNHISDLVVTPAPNDSELVNTASHSRSGSGSRADHCTAGEPSSSSMKCQDSRNSTPRGPVSARLPRLNTATPPFSPHPSKESHLTGMQNSAAPKALPTPPPQAQSASSSRLGDTARIVSTDSSSLSTRASTSQSSHQFCTDTIERFRFFAEKEATAPTDADRVRLFADFIVNESRIRRGRYAVAIGAMGSEIFDLTRDLFRPMAPSDHAAHHTRGPWTPASSAGPAFSSEDELAGGSTQSLSNSAPASANLLTTPSEEWQISNANRAMNYMPSLSPILSMSVSENYENGSSRGRPPSRWWESGSQGEQAQIFERSKRESKYMGVPKNQWAEEEQSMPIQGSGRSGYQQEAPREYPPEKAGWHDGEDRSWTPDPLSKDTATATTTIHEMARPSRERRGSLDVSRLVTLPPPYPRHHPAVNNNHPELAAIRSSVRSLSDLAEVDKVKEKFELATSKRREEFTKAAKEREQSLKANLQKEVIAGNLEYADAAAIESDLVDQERDKKKELEKTEYERFQNEVVLPLNDLLTGRIARATILFDNLLQHLFDNGLADADLPQEEGDDEPELLEKLTLLKWIFEMRETLHRAIYEVLSDRNRRYREVVVTPYKVSGNAEKLRSAEAFFAEDAAKRAHAYSSEVLDRAQGFRNVMEEAVERGVALQLSAFWDIAPALRQLLDGIPDDLSHFSVQIPPAEMDENPSYCDHPLQYLYSLLQHTEKSTYQFIESHTNLLCLLHEVKEAVVNAQARVTETRVEAADGTLLDPLDCEEEAISIRQSESRRLTDDLKEKVRVVQDQWSSALGEGIRSVKERTGAWLIQRGGWDEALEESARLGEI</sequence>
<feature type="compositionally biased region" description="Basic and acidic residues" evidence="2">
    <location>
        <begin position="787"/>
        <end position="798"/>
    </location>
</feature>
<organism evidence="3 4">
    <name type="scientific">Hirsutella minnesotensis 3608</name>
    <dbReference type="NCBI Taxonomy" id="1043627"/>
    <lineage>
        <taxon>Eukaryota</taxon>
        <taxon>Fungi</taxon>
        <taxon>Dikarya</taxon>
        <taxon>Ascomycota</taxon>
        <taxon>Pezizomycotina</taxon>
        <taxon>Sordariomycetes</taxon>
        <taxon>Hypocreomycetidae</taxon>
        <taxon>Hypocreales</taxon>
        <taxon>Ophiocordycipitaceae</taxon>
        <taxon>Hirsutella</taxon>
    </lineage>
</organism>
<gene>
    <name evidence="3" type="ORF">HIM_06005</name>
</gene>
<feature type="compositionally biased region" description="Basic and acidic residues" evidence="2">
    <location>
        <begin position="750"/>
        <end position="769"/>
    </location>
</feature>
<feature type="region of interest" description="Disordered" evidence="2">
    <location>
        <begin position="221"/>
        <end position="322"/>
    </location>
</feature>
<feature type="compositionally biased region" description="Basic and acidic residues" evidence="2">
    <location>
        <begin position="81"/>
        <end position="90"/>
    </location>
</feature>
<evidence type="ECO:0000256" key="2">
    <source>
        <dbReference type="SAM" id="MobiDB-lite"/>
    </source>
</evidence>
<keyword evidence="4" id="KW-1185">Reference proteome</keyword>
<accession>A0A0F7ZP04</accession>
<protein>
    <submittedName>
        <fullName evidence="3">Uncharacterized protein</fullName>
    </submittedName>
</protein>
<feature type="compositionally biased region" description="Low complexity" evidence="2">
    <location>
        <begin position="640"/>
        <end position="649"/>
    </location>
</feature>
<proteinExistence type="inferred from homology"/>
<feature type="compositionally biased region" description="Low complexity" evidence="2">
    <location>
        <begin position="422"/>
        <end position="431"/>
    </location>
</feature>